<dbReference type="GO" id="GO:0030976">
    <property type="term" value="F:thiamine pyrophosphate binding"/>
    <property type="evidence" value="ECO:0007669"/>
    <property type="project" value="TreeGrafter"/>
</dbReference>
<comment type="caution">
    <text evidence="3">The sequence shown here is derived from an EMBL/GenBank/DDBJ whole genome shotgun (WGS) entry which is preliminary data.</text>
</comment>
<reference evidence="3 4" key="1">
    <citation type="submission" date="2018-10" db="EMBL/GenBank/DDBJ databases">
        <title>Natronolimnobius sp. XQ-INN 246 isolated from Inner Mongolia Autonomous Region of China.</title>
        <authorList>
            <person name="Xue Q."/>
        </authorList>
    </citation>
    <scope>NUCLEOTIDE SEQUENCE [LARGE SCALE GENOMIC DNA]</scope>
    <source>
        <strain evidence="3 4">XQ-INN 246</strain>
    </source>
</reference>
<feature type="compositionally biased region" description="Low complexity" evidence="2">
    <location>
        <begin position="35"/>
        <end position="45"/>
    </location>
</feature>
<dbReference type="EMBL" id="RBZW01000027">
    <property type="protein sequence ID" value="THE64718.1"/>
    <property type="molecule type" value="Genomic_DNA"/>
</dbReference>
<dbReference type="InterPro" id="IPR006059">
    <property type="entry name" value="SBP"/>
</dbReference>
<sequence>MAKFTRTVSRRGVLASSATVVGMAVAGCMSDDENGSSQNSESESGSGNGSGGGSTEETYEVGYGNHQTTVSASAFPDELRIYAVQTGWSNWDAVMENFENEYGVPLYDAQGSSGEALTDARSNAGNPTHSAFNGGYSFALEAMNDGLTTDYKPANWDVVPDELKTDNGHVVSTRQMTTAVAYRSDVYEERGLDAPETWEDLKHPDIAQDLAFTPPHTANGLASALSVNRAYGGSMTNLDPVIEYHEEIADHGADIRRNIEGDVTSGEISTVVEYDYSGLNMKYNMDEIDEEQLEVAILTGPNGEEGAMNVPYGFGLLEGAPNPEAAKLFMDYVLSLEGQELFFDAFVRPIRADELEQPEEFPDQSDYDAAEFALDQEELVANQESIQQELTDRTPLPGAQ</sequence>
<dbReference type="GO" id="GO:0015888">
    <property type="term" value="P:thiamine transport"/>
    <property type="evidence" value="ECO:0007669"/>
    <property type="project" value="TreeGrafter"/>
</dbReference>
<dbReference type="PROSITE" id="PS51257">
    <property type="entry name" value="PROKAR_LIPOPROTEIN"/>
    <property type="match status" value="1"/>
</dbReference>
<dbReference type="PANTHER" id="PTHR30006">
    <property type="entry name" value="THIAMINE-BINDING PERIPLASMIC PROTEIN-RELATED"/>
    <property type="match status" value="1"/>
</dbReference>
<name>A0A4S3TQ80_9EURY</name>
<dbReference type="SUPFAM" id="SSF53850">
    <property type="entry name" value="Periplasmic binding protein-like II"/>
    <property type="match status" value="1"/>
</dbReference>
<dbReference type="OrthoDB" id="346175at2157"/>
<keyword evidence="4" id="KW-1185">Reference proteome</keyword>
<proteinExistence type="predicted"/>
<dbReference type="GO" id="GO:0030975">
    <property type="term" value="F:thiamine binding"/>
    <property type="evidence" value="ECO:0007669"/>
    <property type="project" value="TreeGrafter"/>
</dbReference>
<dbReference type="AlphaFoldDB" id="A0A4S3TQ80"/>
<keyword evidence="1" id="KW-0732">Signal</keyword>
<dbReference type="Gene3D" id="3.40.190.10">
    <property type="entry name" value="Periplasmic binding protein-like II"/>
    <property type="match status" value="2"/>
</dbReference>
<evidence type="ECO:0000256" key="1">
    <source>
        <dbReference type="ARBA" id="ARBA00022729"/>
    </source>
</evidence>
<dbReference type="Pfam" id="PF01547">
    <property type="entry name" value="SBP_bac_1"/>
    <property type="match status" value="1"/>
</dbReference>
<protein>
    <submittedName>
        <fullName evidence="3">Extracellular solute-binding protein</fullName>
    </submittedName>
</protein>
<dbReference type="Proteomes" id="UP000318864">
    <property type="component" value="Unassembled WGS sequence"/>
</dbReference>
<dbReference type="PANTHER" id="PTHR30006:SF2">
    <property type="entry name" value="ABC TRANSPORTER SUBSTRATE-BINDING PROTEIN"/>
    <property type="match status" value="1"/>
</dbReference>
<evidence type="ECO:0000313" key="4">
    <source>
        <dbReference type="Proteomes" id="UP000318864"/>
    </source>
</evidence>
<gene>
    <name evidence="3" type="ORF">D8Y22_11420</name>
</gene>
<evidence type="ECO:0000256" key="2">
    <source>
        <dbReference type="SAM" id="MobiDB-lite"/>
    </source>
</evidence>
<dbReference type="RefSeq" id="WP_141464825.1">
    <property type="nucleotide sequence ID" value="NZ_RBZW01000027.1"/>
</dbReference>
<organism evidence="3 4">
    <name type="scientific">Salinadaptatus halalkaliphilus</name>
    <dbReference type="NCBI Taxonomy" id="2419781"/>
    <lineage>
        <taxon>Archaea</taxon>
        <taxon>Methanobacteriati</taxon>
        <taxon>Methanobacteriota</taxon>
        <taxon>Stenosarchaea group</taxon>
        <taxon>Halobacteria</taxon>
        <taxon>Halobacteriales</taxon>
        <taxon>Natrialbaceae</taxon>
        <taxon>Salinadaptatus</taxon>
    </lineage>
</organism>
<feature type="region of interest" description="Disordered" evidence="2">
    <location>
        <begin position="29"/>
        <end position="60"/>
    </location>
</feature>
<evidence type="ECO:0000313" key="3">
    <source>
        <dbReference type="EMBL" id="THE64718.1"/>
    </source>
</evidence>
<accession>A0A4S3TQ80</accession>